<protein>
    <submittedName>
        <fullName evidence="1">Uncharacterized protein</fullName>
    </submittedName>
</protein>
<organism evidence="1 2">
    <name type="scientific">Schleiferilactobacillus shenzhenensis LY-73</name>
    <dbReference type="NCBI Taxonomy" id="1231336"/>
    <lineage>
        <taxon>Bacteria</taxon>
        <taxon>Bacillati</taxon>
        <taxon>Bacillota</taxon>
        <taxon>Bacilli</taxon>
        <taxon>Lactobacillales</taxon>
        <taxon>Lactobacillaceae</taxon>
        <taxon>Schleiferilactobacillus</taxon>
    </lineage>
</organism>
<gene>
    <name evidence="1" type="ORF">L248_1755</name>
</gene>
<accession>U4TGN2</accession>
<proteinExistence type="predicted"/>
<reference evidence="2" key="1">
    <citation type="journal article" date="2013" name="Genome Announc.">
        <title>Whole-Genome Sequencing of Lactobacillus shenzhenensis Strain LY-73T.</title>
        <authorList>
            <person name="Lin Z."/>
            <person name="Liu Z."/>
            <person name="Yang R."/>
            <person name="Zou Y."/>
            <person name="Wan D."/>
            <person name="Chen J."/>
            <person name="Guo M."/>
            <person name="Zhao J."/>
            <person name="Fang C."/>
            <person name="Yang R."/>
            <person name="Liu F."/>
        </authorList>
    </citation>
    <scope>NUCLEOTIDE SEQUENCE [LARGE SCALE GENOMIC DNA]</scope>
    <source>
        <strain evidence="2">LY-73</strain>
    </source>
</reference>
<name>U4TGN2_9LACO</name>
<evidence type="ECO:0000313" key="1">
    <source>
        <dbReference type="EMBL" id="ERL63936.1"/>
    </source>
</evidence>
<dbReference type="AlphaFoldDB" id="U4TGN2"/>
<evidence type="ECO:0000313" key="2">
    <source>
        <dbReference type="Proteomes" id="UP000030647"/>
    </source>
</evidence>
<keyword evidence="2" id="KW-1185">Reference proteome</keyword>
<dbReference type="HOGENOM" id="CLU_3253400_0_0_9"/>
<dbReference type="STRING" id="1231336.L248_1755"/>
<dbReference type="Proteomes" id="UP000030647">
    <property type="component" value="Unassembled WGS sequence"/>
</dbReference>
<dbReference type="EMBL" id="KI271608">
    <property type="protein sequence ID" value="ERL63936.1"/>
    <property type="molecule type" value="Genomic_DNA"/>
</dbReference>
<sequence length="42" mass="4859">MSPTVIYTGRRQKKFGTWVTRKARFNSFPSPVRLIETESTAI</sequence>